<evidence type="ECO:0000259" key="12">
    <source>
        <dbReference type="PROSITE" id="PS50835"/>
    </source>
</evidence>
<dbReference type="InterPro" id="IPR013098">
    <property type="entry name" value="Ig_I-set"/>
</dbReference>
<evidence type="ECO:0000256" key="2">
    <source>
        <dbReference type="ARBA" id="ARBA00004308"/>
    </source>
</evidence>
<feature type="compositionally biased region" description="Low complexity" evidence="9">
    <location>
        <begin position="464"/>
        <end position="498"/>
    </location>
</feature>
<dbReference type="GO" id="GO:0016192">
    <property type="term" value="P:vesicle-mediated transport"/>
    <property type="evidence" value="ECO:0007669"/>
    <property type="project" value="UniProtKB-ARBA"/>
</dbReference>
<dbReference type="PANTHER" id="PTHR24270:SF61">
    <property type="entry name" value="EGF-LIKE DOMAIN-CONTAINING PROTEIN"/>
    <property type="match status" value="1"/>
</dbReference>
<evidence type="ECO:0000256" key="9">
    <source>
        <dbReference type="SAM" id="MobiDB-lite"/>
    </source>
</evidence>
<sequence length="636" mass="69034">MALFLLLCIFSLISCLHGSEDVKQGSNILTVYPVTAAGQLVRRMDETLNLTCSVTGNSSHMSKFKITWQMPYNSKNSKSRVFTVQEHNKLTLLVQNLQESDTGDYKCQAVDNNQTTLQEVVRVNVKRRKPVCSENMFQCALPGGECIAKRYVCDGWEDCPEGTDEAPIHCGRDSCEGKLRCDNGRCIPYEWCCDDYIDPNCTVKVRLPCCRKLITGDMDADGYPPSEQQRFNDMGFLQTTIYTVIGCAMAFMFIVTVLIIAICRVHMKRSVLTRCPAAMLASHTGPGSGFPRHLAGGHRLVNLPSRNAVPPLYDLDVFLGHSAELSQPSHSGLLVTYNINNGVQFVGQPVDPPPYSEILTSPPREGPPPPYTSRENLTQPFVDHDNFEDNPSEGDRLLGTSNRNCSPVNYTSNNTIQVTVENAGESDTLLSNSSPSVILPNYISSVQVSVINPLPLMFNTRGTSSSPESSFASPDPSENNCSSSEISEQPSSSPSNSSLGQMLPSDVSPSGDEYTQDNTDILGRDICSGGGETTGQLCNYCSSNTPVACVESDDVGKMNHQSAVTNKELLDSAITHPINAAPSLATSPTCKISTRGEISDCLVESLAVGGFTGCECESKTQVSDDINSKAFKPENT</sequence>
<keyword evidence="5 10" id="KW-1133">Transmembrane helix</keyword>
<dbReference type="InterPro" id="IPR007110">
    <property type="entry name" value="Ig-like_dom"/>
</dbReference>
<keyword evidence="14" id="KW-1185">Reference proteome</keyword>
<name>A0AAN9VNG2_9ORTH</name>
<evidence type="ECO:0000256" key="11">
    <source>
        <dbReference type="SAM" id="SignalP"/>
    </source>
</evidence>
<evidence type="ECO:0000313" key="13">
    <source>
        <dbReference type="EMBL" id="KAK7865205.1"/>
    </source>
</evidence>
<feature type="region of interest" description="Disordered" evidence="9">
    <location>
        <begin position="353"/>
        <end position="411"/>
    </location>
</feature>
<dbReference type="Pfam" id="PF07679">
    <property type="entry name" value="I-set"/>
    <property type="match status" value="1"/>
</dbReference>
<keyword evidence="11" id="KW-0732">Signal</keyword>
<keyword evidence="7" id="KW-1015">Disulfide bond</keyword>
<evidence type="ECO:0000313" key="14">
    <source>
        <dbReference type="Proteomes" id="UP001378592"/>
    </source>
</evidence>
<dbReference type="SUPFAM" id="SSF48726">
    <property type="entry name" value="Immunoglobulin"/>
    <property type="match status" value="1"/>
</dbReference>
<evidence type="ECO:0000256" key="4">
    <source>
        <dbReference type="ARBA" id="ARBA00022737"/>
    </source>
</evidence>
<dbReference type="SUPFAM" id="SSF57424">
    <property type="entry name" value="LDL receptor-like module"/>
    <property type="match status" value="1"/>
</dbReference>
<dbReference type="InterPro" id="IPR036179">
    <property type="entry name" value="Ig-like_dom_sf"/>
</dbReference>
<reference evidence="13 14" key="1">
    <citation type="submission" date="2024-03" db="EMBL/GenBank/DDBJ databases">
        <title>The genome assembly and annotation of the cricket Gryllus longicercus Weissman &amp; Gray.</title>
        <authorList>
            <person name="Szrajer S."/>
            <person name="Gray D."/>
            <person name="Ylla G."/>
        </authorList>
    </citation>
    <scope>NUCLEOTIDE SEQUENCE [LARGE SCALE GENOMIC DNA]</scope>
    <source>
        <strain evidence="13">DAG 2021-001</strain>
        <tissue evidence="13">Whole body minus gut</tissue>
    </source>
</reference>
<comment type="caution">
    <text evidence="8">Lacks conserved residue(s) required for the propagation of feature annotation.</text>
</comment>
<dbReference type="InterPro" id="IPR002172">
    <property type="entry name" value="LDrepeatLR_classA_rpt"/>
</dbReference>
<dbReference type="InterPro" id="IPR023415">
    <property type="entry name" value="LDLR_class-A_CS"/>
</dbReference>
<dbReference type="PROSITE" id="PS01209">
    <property type="entry name" value="LDLRA_1"/>
    <property type="match status" value="1"/>
</dbReference>
<dbReference type="Proteomes" id="UP001378592">
    <property type="component" value="Unassembled WGS sequence"/>
</dbReference>
<evidence type="ECO:0000256" key="10">
    <source>
        <dbReference type="SAM" id="Phobius"/>
    </source>
</evidence>
<gene>
    <name evidence="13" type="ORF">R5R35_003921</name>
</gene>
<feature type="transmembrane region" description="Helical" evidence="10">
    <location>
        <begin position="241"/>
        <end position="263"/>
    </location>
</feature>
<comment type="subcellular location">
    <subcellularLocation>
        <location evidence="2">Endomembrane system</location>
    </subcellularLocation>
    <subcellularLocation>
        <location evidence="1">Membrane</location>
        <topology evidence="1">Single-pass membrane protein</topology>
    </subcellularLocation>
</comment>
<dbReference type="Gene3D" id="2.60.40.10">
    <property type="entry name" value="Immunoglobulins"/>
    <property type="match status" value="1"/>
</dbReference>
<keyword evidence="6 10" id="KW-0472">Membrane</keyword>
<dbReference type="PRINTS" id="PR00261">
    <property type="entry name" value="LDLRECEPTOR"/>
</dbReference>
<dbReference type="GO" id="GO:0005886">
    <property type="term" value="C:plasma membrane"/>
    <property type="evidence" value="ECO:0007669"/>
    <property type="project" value="TreeGrafter"/>
</dbReference>
<dbReference type="CDD" id="cd00112">
    <property type="entry name" value="LDLa"/>
    <property type="match status" value="1"/>
</dbReference>
<feature type="compositionally biased region" description="Polar residues" evidence="9">
    <location>
        <begin position="399"/>
        <end position="411"/>
    </location>
</feature>
<dbReference type="SMART" id="SM00409">
    <property type="entry name" value="IG"/>
    <property type="match status" value="1"/>
</dbReference>
<dbReference type="PROSITE" id="PS50835">
    <property type="entry name" value="IG_LIKE"/>
    <property type="match status" value="1"/>
</dbReference>
<feature type="signal peptide" evidence="11">
    <location>
        <begin position="1"/>
        <end position="18"/>
    </location>
</feature>
<feature type="domain" description="Ig-like" evidence="12">
    <location>
        <begin position="33"/>
        <end position="118"/>
    </location>
</feature>
<dbReference type="Gene3D" id="4.10.400.10">
    <property type="entry name" value="Low-density Lipoprotein Receptor"/>
    <property type="match status" value="1"/>
</dbReference>
<comment type="caution">
    <text evidence="13">The sequence shown here is derived from an EMBL/GenBank/DDBJ whole genome shotgun (WGS) entry which is preliminary data.</text>
</comment>
<dbReference type="AlphaFoldDB" id="A0AAN9VNG2"/>
<keyword evidence="4" id="KW-0677">Repeat</keyword>
<dbReference type="CDD" id="cd00096">
    <property type="entry name" value="Ig"/>
    <property type="match status" value="1"/>
</dbReference>
<evidence type="ECO:0000256" key="1">
    <source>
        <dbReference type="ARBA" id="ARBA00004167"/>
    </source>
</evidence>
<keyword evidence="3 10" id="KW-0812">Transmembrane</keyword>
<dbReference type="PROSITE" id="PS50068">
    <property type="entry name" value="LDLRA_2"/>
    <property type="match status" value="1"/>
</dbReference>
<dbReference type="InterPro" id="IPR003599">
    <property type="entry name" value="Ig_sub"/>
</dbReference>
<dbReference type="SMART" id="SM00192">
    <property type="entry name" value="LDLa"/>
    <property type="match status" value="1"/>
</dbReference>
<protein>
    <recommendedName>
        <fullName evidence="12">Ig-like domain-containing protein</fullName>
    </recommendedName>
</protein>
<dbReference type="InterPro" id="IPR013783">
    <property type="entry name" value="Ig-like_fold"/>
</dbReference>
<evidence type="ECO:0000256" key="5">
    <source>
        <dbReference type="ARBA" id="ARBA00022989"/>
    </source>
</evidence>
<evidence type="ECO:0000256" key="3">
    <source>
        <dbReference type="ARBA" id="ARBA00022692"/>
    </source>
</evidence>
<evidence type="ECO:0000256" key="7">
    <source>
        <dbReference type="ARBA" id="ARBA00023157"/>
    </source>
</evidence>
<evidence type="ECO:0000256" key="8">
    <source>
        <dbReference type="PROSITE-ProRule" id="PRU00124"/>
    </source>
</evidence>
<organism evidence="13 14">
    <name type="scientific">Gryllus longicercus</name>
    <dbReference type="NCBI Taxonomy" id="2509291"/>
    <lineage>
        <taxon>Eukaryota</taxon>
        <taxon>Metazoa</taxon>
        <taxon>Ecdysozoa</taxon>
        <taxon>Arthropoda</taxon>
        <taxon>Hexapoda</taxon>
        <taxon>Insecta</taxon>
        <taxon>Pterygota</taxon>
        <taxon>Neoptera</taxon>
        <taxon>Polyneoptera</taxon>
        <taxon>Orthoptera</taxon>
        <taxon>Ensifera</taxon>
        <taxon>Gryllidea</taxon>
        <taxon>Grylloidea</taxon>
        <taxon>Gryllidae</taxon>
        <taxon>Gryllinae</taxon>
        <taxon>Gryllus</taxon>
    </lineage>
</organism>
<proteinExistence type="predicted"/>
<dbReference type="Pfam" id="PF00057">
    <property type="entry name" value="Ldl_recept_a"/>
    <property type="match status" value="1"/>
</dbReference>
<dbReference type="PANTHER" id="PTHR24270">
    <property type="entry name" value="LOW-DENSITY LIPOPROTEIN RECEPTOR-RELATED"/>
    <property type="match status" value="1"/>
</dbReference>
<evidence type="ECO:0000256" key="6">
    <source>
        <dbReference type="ARBA" id="ARBA00023136"/>
    </source>
</evidence>
<dbReference type="InterPro" id="IPR036055">
    <property type="entry name" value="LDL_receptor-like_sf"/>
</dbReference>
<dbReference type="GO" id="GO:0012505">
    <property type="term" value="C:endomembrane system"/>
    <property type="evidence" value="ECO:0007669"/>
    <property type="project" value="UniProtKB-SubCell"/>
</dbReference>
<accession>A0AAN9VNG2</accession>
<dbReference type="InterPro" id="IPR050685">
    <property type="entry name" value="LDLR"/>
</dbReference>
<dbReference type="EMBL" id="JAZDUA010000183">
    <property type="protein sequence ID" value="KAK7865205.1"/>
    <property type="molecule type" value="Genomic_DNA"/>
</dbReference>
<feature type="region of interest" description="Disordered" evidence="9">
    <location>
        <begin position="462"/>
        <end position="519"/>
    </location>
</feature>
<feature type="chain" id="PRO_5042954802" description="Ig-like domain-containing protein" evidence="11">
    <location>
        <begin position="19"/>
        <end position="636"/>
    </location>
</feature>